<dbReference type="PANTHER" id="PTHR43646:SF6">
    <property type="entry name" value="PRE-MYCOFACTOCIN GLYCOSYLTRANSFERASE"/>
    <property type="match status" value="1"/>
</dbReference>
<dbReference type="NCBIfam" id="TIGR03965">
    <property type="entry name" value="mycofact_glyco"/>
    <property type="match status" value="1"/>
</dbReference>
<organism evidence="3 4">
    <name type="scientific">Amycolatopsis methanolica 239</name>
    <dbReference type="NCBI Taxonomy" id="1068978"/>
    <lineage>
        <taxon>Bacteria</taxon>
        <taxon>Bacillati</taxon>
        <taxon>Actinomycetota</taxon>
        <taxon>Actinomycetes</taxon>
        <taxon>Pseudonocardiales</taxon>
        <taxon>Pseudonocardiaceae</taxon>
        <taxon>Amycolatopsis</taxon>
        <taxon>Amycolatopsis methanolica group</taxon>
    </lineage>
</organism>
<feature type="region of interest" description="Disordered" evidence="1">
    <location>
        <begin position="440"/>
        <end position="470"/>
    </location>
</feature>
<dbReference type="EMBL" id="CP009110">
    <property type="protein sequence ID" value="AIJ25023.1"/>
    <property type="molecule type" value="Genomic_DNA"/>
</dbReference>
<dbReference type="OrthoDB" id="5243838at2"/>
<dbReference type="Proteomes" id="UP000062973">
    <property type="component" value="Chromosome"/>
</dbReference>
<sequence>MTVLRLDPSTKAVAGGRVLVGGSPLRIIKLSATGARLFAQWASGTPVGDRPHHRRLAEKLTLAGMVHPIYPEAKLTPQDVTVVVPVRDHADRLTGLLSRLTDVRETLVVDDGSAVPVPHAVDRHPVARGPAAARNTGWRKVTTELVAFLDADTRPEPGWLGPLLAQFEDPAVVAVAPRVRSAPGDGTLSRYERLLSSLDMGATPAQVRPRGRITYLPTAALVVRTSALQAIHGFDEDLRFGEDVDLIWRLVDAGGSVRYEPESEVVHEPRTTWRAWLKQRHDYGTSAAPLAKRHGRQALAPVRVSGWTALAWLALAAGRPKTAVAIGLGTAALLPRKLKPLDVPSKEALGIALRGHVAAGRYLADALTGAWGPAAVPLLALSRRGRRVLALAYARHLLDWARTRPDIDPLRWLLARAADDFAYGTGVWRGCLREEEPGPLIPDLSNWPTRRPPPPSPEPLRGTASIRKRL</sequence>
<dbReference type="Gene3D" id="3.90.550.10">
    <property type="entry name" value="Spore Coat Polysaccharide Biosynthesis Protein SpsA, Chain A"/>
    <property type="match status" value="1"/>
</dbReference>
<dbReference type="PATRIC" id="fig|1068978.7.peg.5300"/>
<dbReference type="RefSeq" id="WP_017983859.1">
    <property type="nucleotide sequence ID" value="NZ_AQUL01000001.1"/>
</dbReference>
<dbReference type="PANTHER" id="PTHR43646">
    <property type="entry name" value="GLYCOSYLTRANSFERASE"/>
    <property type="match status" value="1"/>
</dbReference>
<keyword evidence="3" id="KW-0808">Transferase</keyword>
<protein>
    <submittedName>
        <fullName evidence="3">Family 2 glycosyl transferase</fullName>
    </submittedName>
</protein>
<name>A0A076MW56_AMYME</name>
<dbReference type="InterPro" id="IPR029044">
    <property type="entry name" value="Nucleotide-diphossugar_trans"/>
</dbReference>
<reference evidence="3 4" key="1">
    <citation type="submission" date="2014-07" db="EMBL/GenBank/DDBJ databases">
        <title>Whole Genome Sequence of the Amycolatopsis methanolica 239.</title>
        <authorList>
            <person name="Tang B."/>
        </authorList>
    </citation>
    <scope>NUCLEOTIDE SEQUENCE [LARGE SCALE GENOMIC DNA]</scope>
    <source>
        <strain evidence="3 4">239</strain>
    </source>
</reference>
<proteinExistence type="predicted"/>
<dbReference type="STRING" id="1068978.AMETH_4931"/>
<feature type="domain" description="Glycosyltransferase 2-like" evidence="2">
    <location>
        <begin position="81"/>
        <end position="209"/>
    </location>
</feature>
<keyword evidence="4" id="KW-1185">Reference proteome</keyword>
<dbReference type="HOGENOM" id="CLU_028391_0_0_11"/>
<evidence type="ECO:0000313" key="3">
    <source>
        <dbReference type="EMBL" id="AIJ25023.1"/>
    </source>
</evidence>
<accession>A0A076MW56</accession>
<evidence type="ECO:0000259" key="2">
    <source>
        <dbReference type="Pfam" id="PF00535"/>
    </source>
</evidence>
<dbReference type="GO" id="GO:0016740">
    <property type="term" value="F:transferase activity"/>
    <property type="evidence" value="ECO:0007669"/>
    <property type="project" value="UniProtKB-KW"/>
</dbReference>
<dbReference type="Pfam" id="PF00535">
    <property type="entry name" value="Glycos_transf_2"/>
    <property type="match status" value="1"/>
</dbReference>
<evidence type="ECO:0000313" key="4">
    <source>
        <dbReference type="Proteomes" id="UP000062973"/>
    </source>
</evidence>
<dbReference type="KEGG" id="amq:AMETH_4931"/>
<dbReference type="SUPFAM" id="SSF53448">
    <property type="entry name" value="Nucleotide-diphospho-sugar transferases"/>
    <property type="match status" value="1"/>
</dbReference>
<dbReference type="InterPro" id="IPR001173">
    <property type="entry name" value="Glyco_trans_2-like"/>
</dbReference>
<evidence type="ECO:0000256" key="1">
    <source>
        <dbReference type="SAM" id="MobiDB-lite"/>
    </source>
</evidence>
<dbReference type="eggNOG" id="COG1215">
    <property type="taxonomic scope" value="Bacteria"/>
</dbReference>
<dbReference type="AlphaFoldDB" id="A0A076MW56"/>
<gene>
    <name evidence="3" type="ORF">AMETH_4931</name>
</gene>
<dbReference type="InterPro" id="IPR023981">
    <property type="entry name" value="MftF"/>
</dbReference>